<organism>
    <name type="scientific">Branchiostoma floridae</name>
    <name type="common">Florida lancelet</name>
    <name type="synonym">Amphioxus</name>
    <dbReference type="NCBI Taxonomy" id="7739"/>
    <lineage>
        <taxon>Eukaryota</taxon>
        <taxon>Metazoa</taxon>
        <taxon>Chordata</taxon>
        <taxon>Cephalochordata</taxon>
        <taxon>Leptocardii</taxon>
        <taxon>Amphioxiformes</taxon>
        <taxon>Branchiostomatidae</taxon>
        <taxon>Branchiostoma</taxon>
    </lineage>
</organism>
<evidence type="ECO:0008006" key="4">
    <source>
        <dbReference type="Google" id="ProtNLM"/>
    </source>
</evidence>
<evidence type="ECO:0000256" key="2">
    <source>
        <dbReference type="SAM" id="SignalP"/>
    </source>
</evidence>
<reference evidence="3" key="1">
    <citation type="journal article" date="2008" name="Nature">
        <title>The amphioxus genome and the evolution of the chordate karyotype.</title>
        <authorList>
            <consortium name="US DOE Joint Genome Institute (JGI-PGF)"/>
            <person name="Putnam N.H."/>
            <person name="Butts T."/>
            <person name="Ferrier D.E.K."/>
            <person name="Furlong R.F."/>
            <person name="Hellsten U."/>
            <person name="Kawashima T."/>
            <person name="Robinson-Rechavi M."/>
            <person name="Shoguchi E."/>
            <person name="Terry A."/>
            <person name="Yu J.-K."/>
            <person name="Benito-Gutierrez E.L."/>
            <person name="Dubchak I."/>
            <person name="Garcia-Fernandez J."/>
            <person name="Gibson-Brown J.J."/>
            <person name="Grigoriev I.V."/>
            <person name="Horton A.C."/>
            <person name="de Jong P.J."/>
            <person name="Jurka J."/>
            <person name="Kapitonov V.V."/>
            <person name="Kohara Y."/>
            <person name="Kuroki Y."/>
            <person name="Lindquist E."/>
            <person name="Lucas S."/>
            <person name="Osoegawa K."/>
            <person name="Pennacchio L.A."/>
            <person name="Salamov A.A."/>
            <person name="Satou Y."/>
            <person name="Sauka-Spengler T."/>
            <person name="Schmutz J."/>
            <person name="Shin-I T."/>
            <person name="Toyoda A."/>
            <person name="Bronner-Fraser M."/>
            <person name="Fujiyama A."/>
            <person name="Holland L.Z."/>
            <person name="Holland P.W.H."/>
            <person name="Satoh N."/>
            <person name="Rokhsar D.S."/>
        </authorList>
    </citation>
    <scope>NUCLEOTIDE SEQUENCE [LARGE SCALE GENOMIC DNA]</scope>
    <source>
        <strain evidence="3">S238N-H82</strain>
        <tissue evidence="3">Testes</tissue>
    </source>
</reference>
<dbReference type="InParanoid" id="C3YHR8"/>
<accession>C3YHR8</accession>
<feature type="chain" id="PRO_5002933603" description="SEA domain-containing protein" evidence="2">
    <location>
        <begin position="20"/>
        <end position="111"/>
    </location>
</feature>
<sequence>MRPSGGVLYLFLALTVVSAAPGHPLARRSIVVDFNLKHVGDANVADAENQASKTINDMMNNQMQNALDSVDVPAELVDVTVSGNDDTGDVTSPGPGDADPERASTDSVTLS</sequence>
<proteinExistence type="predicted"/>
<evidence type="ECO:0000313" key="3">
    <source>
        <dbReference type="EMBL" id="EEN60055.1"/>
    </source>
</evidence>
<dbReference type="AlphaFoldDB" id="C3YHR8"/>
<protein>
    <recommendedName>
        <fullName evidence="4">SEA domain-containing protein</fullName>
    </recommendedName>
</protein>
<name>C3YHR8_BRAFL</name>
<dbReference type="EMBL" id="GG666514">
    <property type="protein sequence ID" value="EEN60055.1"/>
    <property type="molecule type" value="Genomic_DNA"/>
</dbReference>
<gene>
    <name evidence="3" type="ORF">BRAFLDRAFT_71666</name>
</gene>
<feature type="signal peptide" evidence="2">
    <location>
        <begin position="1"/>
        <end position="19"/>
    </location>
</feature>
<feature type="region of interest" description="Disordered" evidence="1">
    <location>
        <begin position="79"/>
        <end position="111"/>
    </location>
</feature>
<keyword evidence="2" id="KW-0732">Signal</keyword>
<evidence type="ECO:0000256" key="1">
    <source>
        <dbReference type="SAM" id="MobiDB-lite"/>
    </source>
</evidence>